<proteinExistence type="predicted"/>
<feature type="compositionally biased region" description="Basic residues" evidence="1">
    <location>
        <begin position="1"/>
        <end position="12"/>
    </location>
</feature>
<reference evidence="2" key="1">
    <citation type="journal article" date="2020" name="Nat. Genet.">
        <title>Genomic diversifications of five Gossypium allopolyploid species and their impact on cotton improvement.</title>
        <authorList>
            <person name="Chen Z.J."/>
            <person name="Sreedasyam A."/>
            <person name="Ando A."/>
            <person name="Song Q."/>
            <person name="De Santiago L.M."/>
            <person name="Hulse-Kemp A.M."/>
            <person name="Ding M."/>
            <person name="Ye W."/>
            <person name="Kirkbride R.C."/>
            <person name="Jenkins J."/>
            <person name="Plott C."/>
            <person name="Lovell J."/>
            <person name="Lin Y.M."/>
            <person name="Vaughn R."/>
            <person name="Liu B."/>
            <person name="Simpson S."/>
            <person name="Scheffler B.E."/>
            <person name="Wen L."/>
            <person name="Saski C.A."/>
            <person name="Grover C.E."/>
            <person name="Hu G."/>
            <person name="Conover J.L."/>
            <person name="Carlson J.W."/>
            <person name="Shu S."/>
            <person name="Boston L.B."/>
            <person name="Williams M."/>
            <person name="Peterson D.G."/>
            <person name="McGee K."/>
            <person name="Jones D.C."/>
            <person name="Wendel J.F."/>
            <person name="Stelly D.M."/>
            <person name="Grimwood J."/>
            <person name="Schmutz J."/>
        </authorList>
    </citation>
    <scope>NUCLEOTIDE SEQUENCE [LARGE SCALE GENOMIC DNA]</scope>
    <source>
        <strain evidence="2">cv. TM-1</strain>
    </source>
</reference>
<evidence type="ECO:0000313" key="2">
    <source>
        <dbReference type="Proteomes" id="UP000818029"/>
    </source>
</evidence>
<feature type="compositionally biased region" description="Basic and acidic residues" evidence="1">
    <location>
        <begin position="123"/>
        <end position="176"/>
    </location>
</feature>
<sequence length="193" mass="21992">MAKMRSLVKKATKSTEEYTSSATTVRESKSPRSVAPIVQVSDNDKEEEFRDIEKYLRKIDSLFKDGIFADQEDTVVEKEVVAVEEKVAAEEKEVPKDEKEKEEEDSAVNIITTPESVGANIDNLERDGARPAEVVKEAADDAGEKTETEEKSEDRAKSKEMKRNYSNDKKRKNEEKKRRRKKHHVAISMAEDN</sequence>
<dbReference type="KEGG" id="ghi:107939989"/>
<dbReference type="PaxDb" id="3635-A0A1U8MTM7"/>
<evidence type="ECO:0000256" key="1">
    <source>
        <dbReference type="SAM" id="MobiDB-lite"/>
    </source>
</evidence>
<dbReference type="Proteomes" id="UP000818029">
    <property type="component" value="Chromosome A10"/>
</dbReference>
<evidence type="ECO:0000313" key="3">
    <source>
        <dbReference type="RefSeq" id="XP_016728883.1"/>
    </source>
</evidence>
<gene>
    <name evidence="3" type="primary">LOC107939989</name>
</gene>
<dbReference type="GeneID" id="107939989"/>
<feature type="compositionally biased region" description="Basic and acidic residues" evidence="1">
    <location>
        <begin position="86"/>
        <end position="99"/>
    </location>
</feature>
<dbReference type="RefSeq" id="XP_016728883.1">
    <property type="nucleotide sequence ID" value="XM_016873394.1"/>
</dbReference>
<feature type="region of interest" description="Disordered" evidence="1">
    <location>
        <begin position="86"/>
        <end position="193"/>
    </location>
</feature>
<name>A0A1U8MTM7_GOSHI</name>
<dbReference type="AlphaFoldDB" id="A0A1U8MTM7"/>
<protein>
    <submittedName>
        <fullName evidence="3">Myosin-M heavy chain-like</fullName>
    </submittedName>
</protein>
<accession>A0A1U8MTM7</accession>
<reference evidence="3" key="2">
    <citation type="submission" date="2025-08" db="UniProtKB">
        <authorList>
            <consortium name="RefSeq"/>
        </authorList>
    </citation>
    <scope>IDENTIFICATION</scope>
</reference>
<feature type="region of interest" description="Disordered" evidence="1">
    <location>
        <begin position="1"/>
        <end position="44"/>
    </location>
</feature>
<organism evidence="2 3">
    <name type="scientific">Gossypium hirsutum</name>
    <name type="common">Upland cotton</name>
    <name type="synonym">Gossypium mexicanum</name>
    <dbReference type="NCBI Taxonomy" id="3635"/>
    <lineage>
        <taxon>Eukaryota</taxon>
        <taxon>Viridiplantae</taxon>
        <taxon>Streptophyta</taxon>
        <taxon>Embryophyta</taxon>
        <taxon>Tracheophyta</taxon>
        <taxon>Spermatophyta</taxon>
        <taxon>Magnoliopsida</taxon>
        <taxon>eudicotyledons</taxon>
        <taxon>Gunneridae</taxon>
        <taxon>Pentapetalae</taxon>
        <taxon>rosids</taxon>
        <taxon>malvids</taxon>
        <taxon>Malvales</taxon>
        <taxon>Malvaceae</taxon>
        <taxon>Malvoideae</taxon>
        <taxon>Gossypium</taxon>
    </lineage>
</organism>
<keyword evidence="2" id="KW-1185">Reference proteome</keyword>